<dbReference type="PANTHER" id="PTHR34846:SF11">
    <property type="entry name" value="4-CARBOXYMUCONOLACTONE DECARBOXYLASE FAMILY PROTEIN (AFU_ORTHOLOGUE AFUA_6G11590)"/>
    <property type="match status" value="1"/>
</dbReference>
<sequence>MTERLVPYQPLDLQEPADLVAAIRQRRGGQFINLDRMLLHSAPFATGWNAFLGEVRNNLGLDPKLRELGMCGVAILNRAEYEFIHHAPVFLSAGGTEEQVKAMRQIGSSPMSAGLFSQLEEDAIELTIQMTRSIEVDSALMKRLQSALGNSHLVELVGVIATYNMVSRFLVALQVTPEH</sequence>
<evidence type="ECO:0000313" key="2">
    <source>
        <dbReference type="EMBL" id="OXL14939.1"/>
    </source>
</evidence>
<name>A0A229FU55_9BURK</name>
<dbReference type="PANTHER" id="PTHR34846">
    <property type="entry name" value="4-CARBOXYMUCONOLACTONE DECARBOXYLASE FAMILY PROTEIN (AFU_ORTHOLOGUE AFUA_6G11590)"/>
    <property type="match status" value="1"/>
</dbReference>
<feature type="domain" description="Carboxymuconolactone decarboxylase-like" evidence="1">
    <location>
        <begin position="44"/>
        <end position="104"/>
    </location>
</feature>
<accession>A0A229FU55</accession>
<dbReference type="AlphaFoldDB" id="A0A229FU55"/>
<organism evidence="2 3">
    <name type="scientific">Polynucleobacter cosmopolitanus</name>
    <dbReference type="NCBI Taxonomy" id="351345"/>
    <lineage>
        <taxon>Bacteria</taxon>
        <taxon>Pseudomonadati</taxon>
        <taxon>Pseudomonadota</taxon>
        <taxon>Betaproteobacteria</taxon>
        <taxon>Burkholderiales</taxon>
        <taxon>Burkholderiaceae</taxon>
        <taxon>Polynucleobacter</taxon>
    </lineage>
</organism>
<keyword evidence="3" id="KW-1185">Reference proteome</keyword>
<dbReference type="OrthoDB" id="4704294at2"/>
<gene>
    <name evidence="2" type="ORF">AOC33_06365</name>
</gene>
<reference evidence="2 3" key="1">
    <citation type="submission" date="2017-06" db="EMBL/GenBank/DDBJ databases">
        <title>Reclassification of a Polynucleobacter cosmopolitanus strain isolated from tropical Lake Victoria as Polynucleobacter victoriensis comb. nov.</title>
        <authorList>
            <person name="Hahn M.W."/>
        </authorList>
    </citation>
    <scope>NUCLEOTIDE SEQUENCE [LARGE SCALE GENOMIC DNA]</scope>
    <source>
        <strain evidence="2 3">MWH-MoIso2</strain>
    </source>
</reference>
<dbReference type="RefSeq" id="WP_089515914.1">
    <property type="nucleotide sequence ID" value="NZ_NJGG01000002.1"/>
</dbReference>
<dbReference type="InterPro" id="IPR003779">
    <property type="entry name" value="CMD-like"/>
</dbReference>
<evidence type="ECO:0000313" key="3">
    <source>
        <dbReference type="Proteomes" id="UP000215188"/>
    </source>
</evidence>
<dbReference type="Proteomes" id="UP000215188">
    <property type="component" value="Unassembled WGS sequence"/>
</dbReference>
<comment type="caution">
    <text evidence="2">The sequence shown here is derived from an EMBL/GenBank/DDBJ whole genome shotgun (WGS) entry which is preliminary data.</text>
</comment>
<dbReference type="EMBL" id="NJGG01000002">
    <property type="protein sequence ID" value="OXL14939.1"/>
    <property type="molecule type" value="Genomic_DNA"/>
</dbReference>
<dbReference type="Gene3D" id="1.20.1290.10">
    <property type="entry name" value="AhpD-like"/>
    <property type="match status" value="1"/>
</dbReference>
<dbReference type="SUPFAM" id="SSF69118">
    <property type="entry name" value="AhpD-like"/>
    <property type="match status" value="1"/>
</dbReference>
<dbReference type="GO" id="GO:0051920">
    <property type="term" value="F:peroxiredoxin activity"/>
    <property type="evidence" value="ECO:0007669"/>
    <property type="project" value="InterPro"/>
</dbReference>
<dbReference type="InterPro" id="IPR029032">
    <property type="entry name" value="AhpD-like"/>
</dbReference>
<protein>
    <submittedName>
        <fullName evidence="2">Carboxymuconolactone decarboxylase</fullName>
    </submittedName>
</protein>
<dbReference type="Pfam" id="PF02627">
    <property type="entry name" value="CMD"/>
    <property type="match status" value="1"/>
</dbReference>
<proteinExistence type="predicted"/>
<evidence type="ECO:0000259" key="1">
    <source>
        <dbReference type="Pfam" id="PF02627"/>
    </source>
</evidence>